<evidence type="ECO:0000256" key="4">
    <source>
        <dbReference type="ARBA" id="ARBA00022989"/>
    </source>
</evidence>
<feature type="transmembrane region" description="Helical" evidence="6">
    <location>
        <begin position="736"/>
        <end position="764"/>
    </location>
</feature>
<feature type="transmembrane region" description="Helical" evidence="6">
    <location>
        <begin position="342"/>
        <end position="366"/>
    </location>
</feature>
<dbReference type="AlphaFoldDB" id="A0A7W4FCK4"/>
<feature type="transmembrane region" description="Helical" evidence="6">
    <location>
        <begin position="277"/>
        <end position="297"/>
    </location>
</feature>
<keyword evidence="3 6" id="KW-0812">Transmembrane</keyword>
<accession>A0A7W4FCK4</accession>
<evidence type="ECO:0000313" key="9">
    <source>
        <dbReference type="Proteomes" id="UP000550787"/>
    </source>
</evidence>
<feature type="transmembrane region" description="Helical" evidence="6">
    <location>
        <begin position="501"/>
        <end position="524"/>
    </location>
</feature>
<feature type="transmembrane region" description="Helical" evidence="6">
    <location>
        <begin position="785"/>
        <end position="814"/>
    </location>
</feature>
<evidence type="ECO:0000256" key="2">
    <source>
        <dbReference type="ARBA" id="ARBA00022475"/>
    </source>
</evidence>
<evidence type="ECO:0000256" key="1">
    <source>
        <dbReference type="ARBA" id="ARBA00004651"/>
    </source>
</evidence>
<sequence>MIRDPDRKPVAAMLATLRLAARLALRDLRGGIGGMRIVLACLALGVAAIGAVGGLQGMIHDGIAGQQRSLLGGDLSIESSDPFPAELATFVTAHGARVSEILRMRSMLYAPGGRMLVELQAVDAAYPLVGTVTITPPGPLDRALAAPGTVPAALLADPLVIARLGLAPGAAVRVGSAQFRMAGTLAHTPDSATTVVLAPAVMIARPALDAAGLLQPGALVNRALRIALDGPDQGRAARAQALAGAIAARFPDQGWRIRGTADAAPALTRTIDQIARFLRLIGLTALLLGGLGVSAGVTSWLEGRGGTIAILRCLGAPSTLVSLTFGLQIAVLCILGIGGGMVLALLLPPLAVHALSGLLPLTATLAPPVRPALLAGLFGVLVALLSVILPLTRASAIPPAALFHDQGRQRPLGRSGRLRAGLAMAACAILLGGLAGLLGGDRLFVAGFLAIALAAGGVLALAGGALRRVMAALLPRMGTDRGVLRLGLALFARPGAPTARLVVALGAGLTGMATITLVEGAIMAQLRDQMPRNAPAFYFVDIQPADLDRFDTLARSQPSVRAIQQVPSMRTRIVAVNGVPAERVAATPQTQWALRGDHGLTLSAMPPPGTQLAEGTWWPADYDGPPLLSLDAGLAQGWGVRIGSVIRLNVLGRSIDVRVANLRRVAWRSLQLNFAFVVSPGLLSHAPHTFVATLATDGRADRDAAVLAAITDALPGVTGIRVADVLAELGTLVGRLAAALTAASSIILMSGGLVLAATLAAGWRQRVTTAATLRALGADSGQIRTIWLVEFTLLGFTAGLAATILGTLIAWLVTRTVLQMPWTADWTALIGTMAGTLLVTTLCGMVVWRRTLRQAVRSTRGRST</sequence>
<reference evidence="8 9" key="1">
    <citation type="submission" date="2020-04" db="EMBL/GenBank/DDBJ databases">
        <title>Description of novel Gluconacetobacter.</title>
        <authorList>
            <person name="Sombolestani A."/>
        </authorList>
    </citation>
    <scope>NUCLEOTIDE SEQUENCE [LARGE SCALE GENOMIC DNA]</scope>
    <source>
        <strain evidence="8 9">LMG 7603</strain>
    </source>
</reference>
<dbReference type="Proteomes" id="UP000550787">
    <property type="component" value="Unassembled WGS sequence"/>
</dbReference>
<dbReference type="GO" id="GO:0005886">
    <property type="term" value="C:plasma membrane"/>
    <property type="evidence" value="ECO:0007669"/>
    <property type="project" value="UniProtKB-SubCell"/>
</dbReference>
<protein>
    <submittedName>
        <fullName evidence="8">FtsX-like permease family protein</fullName>
    </submittedName>
</protein>
<evidence type="ECO:0000259" key="7">
    <source>
        <dbReference type="Pfam" id="PF02687"/>
    </source>
</evidence>
<organism evidence="8 9">
    <name type="scientific">Gluconacetobacter diazotrophicus</name>
    <name type="common">Acetobacter diazotrophicus</name>
    <dbReference type="NCBI Taxonomy" id="33996"/>
    <lineage>
        <taxon>Bacteria</taxon>
        <taxon>Pseudomonadati</taxon>
        <taxon>Pseudomonadota</taxon>
        <taxon>Alphaproteobacteria</taxon>
        <taxon>Acetobacterales</taxon>
        <taxon>Acetobacteraceae</taxon>
        <taxon>Gluconacetobacter</taxon>
    </lineage>
</organism>
<evidence type="ECO:0000256" key="3">
    <source>
        <dbReference type="ARBA" id="ARBA00022692"/>
    </source>
</evidence>
<dbReference type="PANTHER" id="PTHR30287">
    <property type="entry name" value="MEMBRANE COMPONENT OF PREDICTED ABC SUPERFAMILY METABOLITE UPTAKE TRANSPORTER"/>
    <property type="match status" value="1"/>
</dbReference>
<feature type="transmembrane region" description="Helical" evidence="6">
    <location>
        <begin position="36"/>
        <end position="59"/>
    </location>
</feature>
<dbReference type="EMBL" id="JABEQG010000003">
    <property type="protein sequence ID" value="MBB2155271.1"/>
    <property type="molecule type" value="Genomic_DNA"/>
</dbReference>
<dbReference type="InterPro" id="IPR003838">
    <property type="entry name" value="ABC3_permease_C"/>
</dbReference>
<feature type="transmembrane region" description="Helical" evidence="6">
    <location>
        <begin position="309"/>
        <end position="335"/>
    </location>
</feature>
<feature type="transmembrane region" description="Helical" evidence="6">
    <location>
        <begin position="418"/>
        <end position="438"/>
    </location>
</feature>
<dbReference type="Pfam" id="PF02687">
    <property type="entry name" value="FtsX"/>
    <property type="match status" value="2"/>
</dbReference>
<keyword evidence="5 6" id="KW-0472">Membrane</keyword>
<feature type="domain" description="ABC3 transporter permease C-terminal" evidence="7">
    <location>
        <begin position="743"/>
        <end position="854"/>
    </location>
</feature>
<dbReference type="RefSeq" id="WP_183115392.1">
    <property type="nucleotide sequence ID" value="NZ_JABEQG010000003.1"/>
</dbReference>
<keyword evidence="4 6" id="KW-1133">Transmembrane helix</keyword>
<dbReference type="PANTHER" id="PTHR30287:SF1">
    <property type="entry name" value="INNER MEMBRANE PROTEIN"/>
    <property type="match status" value="1"/>
</dbReference>
<comment type="subcellular location">
    <subcellularLocation>
        <location evidence="1">Cell membrane</location>
        <topology evidence="1">Multi-pass membrane protein</topology>
    </subcellularLocation>
</comment>
<keyword evidence="2" id="KW-1003">Cell membrane</keyword>
<feature type="domain" description="ABC3 transporter permease C-terminal" evidence="7">
    <location>
        <begin position="281"/>
        <end position="399"/>
    </location>
</feature>
<comment type="caution">
    <text evidence="8">The sequence shown here is derived from an EMBL/GenBank/DDBJ whole genome shotgun (WGS) entry which is preliminary data.</text>
</comment>
<feature type="transmembrane region" description="Helical" evidence="6">
    <location>
        <begin position="826"/>
        <end position="848"/>
    </location>
</feature>
<gene>
    <name evidence="8" type="ORF">HLH33_02925</name>
</gene>
<name>A0A7W4FCK4_GLUDI</name>
<dbReference type="InterPro" id="IPR038766">
    <property type="entry name" value="Membrane_comp_ABC_pdt"/>
</dbReference>
<evidence type="ECO:0000313" key="8">
    <source>
        <dbReference type="EMBL" id="MBB2155271.1"/>
    </source>
</evidence>
<proteinExistence type="predicted"/>
<feature type="transmembrane region" description="Helical" evidence="6">
    <location>
        <begin position="444"/>
        <end position="466"/>
    </location>
</feature>
<feature type="transmembrane region" description="Helical" evidence="6">
    <location>
        <begin position="372"/>
        <end position="391"/>
    </location>
</feature>
<evidence type="ECO:0000256" key="5">
    <source>
        <dbReference type="ARBA" id="ARBA00023136"/>
    </source>
</evidence>
<evidence type="ECO:0000256" key="6">
    <source>
        <dbReference type="SAM" id="Phobius"/>
    </source>
</evidence>